<dbReference type="PATRIC" id="fig|1348973.3.peg.425"/>
<feature type="domain" description="Tail sheath protein subtilisin-like" evidence="2">
    <location>
        <begin position="179"/>
        <end position="327"/>
    </location>
</feature>
<dbReference type="RefSeq" id="WP_035192837.1">
    <property type="nucleotide sequence ID" value="NZ_JJRY01000001.1"/>
</dbReference>
<feature type="domain" description="Tail sheath protein C-terminal" evidence="3">
    <location>
        <begin position="335"/>
        <end position="435"/>
    </location>
</feature>
<comment type="similarity">
    <text evidence="1">Belongs to the myoviridae tail sheath protein family.</text>
</comment>
<name>A0A072P4K1_SCHAZ</name>
<dbReference type="EMBL" id="JJRY01000001">
    <property type="protein sequence ID" value="KEF40410.1"/>
    <property type="molecule type" value="Genomic_DNA"/>
</dbReference>
<dbReference type="Gene3D" id="2.60.40.4290">
    <property type="match status" value="1"/>
</dbReference>
<dbReference type="Gene3D" id="3.30.1490.360">
    <property type="match status" value="1"/>
</dbReference>
<evidence type="ECO:0000259" key="3">
    <source>
        <dbReference type="Pfam" id="PF17482"/>
    </source>
</evidence>
<dbReference type="Gene3D" id="3.30.1370.220">
    <property type="match status" value="1"/>
</dbReference>
<dbReference type="Pfam" id="PF04984">
    <property type="entry name" value="Phage_sheath_1"/>
    <property type="match status" value="1"/>
</dbReference>
<gene>
    <name evidence="5" type="ORF">M670_00436</name>
</gene>
<dbReference type="Pfam" id="PF22671">
    <property type="entry name" value="Gp18_domIII_N"/>
    <property type="match status" value="1"/>
</dbReference>
<dbReference type="AlphaFoldDB" id="A0A072P4K1"/>
<dbReference type="Proteomes" id="UP000027936">
    <property type="component" value="Unassembled WGS sequence"/>
</dbReference>
<dbReference type="InterPro" id="IPR054564">
    <property type="entry name" value="Gp18_domIII_N"/>
</dbReference>
<reference evidence="5 6" key="1">
    <citation type="submission" date="2014-04" db="EMBL/GenBank/DDBJ databases">
        <title>Draft genome sequence of Bacillus azotoformans MEV2011, a (co-) denitrifying strain unable to grow in the presence of oxygen.</title>
        <authorList>
            <person name="Nielsen M."/>
            <person name="Schreiber L."/>
            <person name="Finster K."/>
            <person name="Schramm A."/>
        </authorList>
    </citation>
    <scope>NUCLEOTIDE SEQUENCE [LARGE SCALE GENOMIC DNA]</scope>
    <source>
        <strain evidence="5 6">MEV2011</strain>
    </source>
</reference>
<evidence type="ECO:0000259" key="4">
    <source>
        <dbReference type="Pfam" id="PF22671"/>
    </source>
</evidence>
<dbReference type="Pfam" id="PF17482">
    <property type="entry name" value="Phage_sheath_1C"/>
    <property type="match status" value="1"/>
</dbReference>
<sequence length="436" mass="47528">MSGGQWETQNKVRPGAYINFETNDLVATGLDSRGTVVVPITVDWGETKKFIKVSPNTKFTELFGKPLGELKPIQEAFKGTGNVIVYNLNGEGEKSKAIINSFTAIAVHGGSDGNKITVIVTKSLNGGATIKTYYGGSQVDSQVVEKATELTANGFVTFTGELPASDATLKLTGGKTIAATNESYSDLASGLDSQIFKTIAIGTDDDSIKLLFTLKVKQWRENEGKNVHFITNNYNAADHEGVVSVLNGIYDGAELISAKEAVYWLGGAYANAITNSLTYAQYPGATDCERLSHDEIVKALKEGHIVFTYNEGADGIDRVVVEQDINTFRSFTPRKNQDFRKGKIVRQMDIVSNNVQHIYSCFFIGKVDNNDDGRNLFKGQVMKVVLDPLVKRGAIDPYDPNEIIIAQGAEKDAVVVDIGLKFVDAMEKLYMTVNCK</sequence>
<protein>
    <submittedName>
        <fullName evidence="5">Phage tail sheath protein</fullName>
    </submittedName>
</protein>
<dbReference type="OrthoDB" id="89060at2"/>
<organism evidence="5 6">
    <name type="scientific">Schinkia azotoformans MEV2011</name>
    <dbReference type="NCBI Taxonomy" id="1348973"/>
    <lineage>
        <taxon>Bacteria</taxon>
        <taxon>Bacillati</taxon>
        <taxon>Bacillota</taxon>
        <taxon>Bacilli</taxon>
        <taxon>Bacillales</taxon>
        <taxon>Bacillaceae</taxon>
        <taxon>Calidifontibacillus/Schinkia group</taxon>
        <taxon>Schinkia</taxon>
    </lineage>
</organism>
<evidence type="ECO:0000256" key="1">
    <source>
        <dbReference type="ARBA" id="ARBA00008005"/>
    </source>
</evidence>
<dbReference type="Gene3D" id="3.40.50.11790">
    <property type="match status" value="1"/>
</dbReference>
<feature type="domain" description="Tail sheath protein Gp18-like" evidence="4">
    <location>
        <begin position="33"/>
        <end position="88"/>
    </location>
</feature>
<dbReference type="InterPro" id="IPR035089">
    <property type="entry name" value="Phage_sheath_subtilisin"/>
</dbReference>
<evidence type="ECO:0000313" key="5">
    <source>
        <dbReference type="EMBL" id="KEF40410.1"/>
    </source>
</evidence>
<proteinExistence type="inferred from homology"/>
<evidence type="ECO:0000313" key="6">
    <source>
        <dbReference type="Proteomes" id="UP000027936"/>
    </source>
</evidence>
<accession>A0A072P4K1</accession>
<dbReference type="Gene3D" id="3.30.360.90">
    <property type="match status" value="1"/>
</dbReference>
<comment type="caution">
    <text evidence="5">The sequence shown here is derived from an EMBL/GenBank/DDBJ whole genome shotgun (WGS) entry which is preliminary data.</text>
</comment>
<dbReference type="InterPro" id="IPR020287">
    <property type="entry name" value="Tail_sheath_C"/>
</dbReference>
<evidence type="ECO:0000259" key="2">
    <source>
        <dbReference type="Pfam" id="PF04984"/>
    </source>
</evidence>